<accession>A0AAN5I5K4</accession>
<dbReference type="EMBL" id="BTRK01000005">
    <property type="protein sequence ID" value="GMR52155.1"/>
    <property type="molecule type" value="Genomic_DNA"/>
</dbReference>
<dbReference type="PANTHER" id="PTHR23028">
    <property type="entry name" value="ACETYLTRANSFERASE"/>
    <property type="match status" value="1"/>
</dbReference>
<dbReference type="Proteomes" id="UP001328107">
    <property type="component" value="Unassembled WGS sequence"/>
</dbReference>
<keyword evidence="2" id="KW-1185">Reference proteome</keyword>
<protein>
    <submittedName>
        <fullName evidence="1">Uncharacterized protein</fullName>
    </submittedName>
</protein>
<dbReference type="AlphaFoldDB" id="A0AAN5I5K4"/>
<organism evidence="1 2">
    <name type="scientific">Pristionchus mayeri</name>
    <dbReference type="NCBI Taxonomy" id="1317129"/>
    <lineage>
        <taxon>Eukaryota</taxon>
        <taxon>Metazoa</taxon>
        <taxon>Ecdysozoa</taxon>
        <taxon>Nematoda</taxon>
        <taxon>Chromadorea</taxon>
        <taxon>Rhabditida</taxon>
        <taxon>Rhabditina</taxon>
        <taxon>Diplogasteromorpha</taxon>
        <taxon>Diplogasteroidea</taxon>
        <taxon>Neodiplogasteridae</taxon>
        <taxon>Pristionchus</taxon>
    </lineage>
</organism>
<sequence>ARMFLNKDPLDESTFDYSELARRVIKHSKPDIIFVIEKDMDAAQNKPFYGLIEKEPIFNFTQTRIRFLSEHSGVVVVDDQFYKPHLPTGVATTIASRLRNGKTKLADFEDLKVERDEYLDEFNYGRRRFHEYKGLNLIKNHVEDQLCQHMWCYFFNKHNLHPYYGDLALHQTTEMLK</sequence>
<comment type="caution">
    <text evidence="1">The sequence shown here is derived from an EMBL/GenBank/DDBJ whole genome shotgun (WGS) entry which is preliminary data.</text>
</comment>
<feature type="non-terminal residue" evidence="1">
    <location>
        <position position="177"/>
    </location>
</feature>
<feature type="non-terminal residue" evidence="1">
    <location>
        <position position="1"/>
    </location>
</feature>
<name>A0AAN5I5K4_9BILA</name>
<evidence type="ECO:0000313" key="2">
    <source>
        <dbReference type="Proteomes" id="UP001328107"/>
    </source>
</evidence>
<evidence type="ECO:0000313" key="1">
    <source>
        <dbReference type="EMBL" id="GMR52155.1"/>
    </source>
</evidence>
<gene>
    <name evidence="1" type="ORF">PMAYCL1PPCAC_22350</name>
</gene>
<dbReference type="InterPro" id="IPR050879">
    <property type="entry name" value="Acyltransferase_3"/>
</dbReference>
<dbReference type="GO" id="GO:0000271">
    <property type="term" value="P:polysaccharide biosynthetic process"/>
    <property type="evidence" value="ECO:0007669"/>
    <property type="project" value="TreeGrafter"/>
</dbReference>
<dbReference type="PANTHER" id="PTHR23028:SF53">
    <property type="entry name" value="ACYL_TRANSF_3 DOMAIN-CONTAINING PROTEIN"/>
    <property type="match status" value="1"/>
</dbReference>
<proteinExistence type="predicted"/>
<dbReference type="GO" id="GO:0016020">
    <property type="term" value="C:membrane"/>
    <property type="evidence" value="ECO:0007669"/>
    <property type="project" value="TreeGrafter"/>
</dbReference>
<reference evidence="2" key="1">
    <citation type="submission" date="2022-10" db="EMBL/GenBank/DDBJ databases">
        <title>Genome assembly of Pristionchus species.</title>
        <authorList>
            <person name="Yoshida K."/>
            <person name="Sommer R.J."/>
        </authorList>
    </citation>
    <scope>NUCLEOTIDE SEQUENCE [LARGE SCALE GENOMIC DNA]</scope>
    <source>
        <strain evidence="2">RS5460</strain>
    </source>
</reference>